<dbReference type="GO" id="GO:0006952">
    <property type="term" value="P:defense response"/>
    <property type="evidence" value="ECO:0007669"/>
    <property type="project" value="UniProtKB-KW"/>
</dbReference>
<feature type="domain" description="Disease resistance N-terminal" evidence="8">
    <location>
        <begin position="9"/>
        <end position="102"/>
    </location>
</feature>
<accession>A0A438GI34</accession>
<dbReference type="InterPro" id="IPR002182">
    <property type="entry name" value="NB-ARC"/>
</dbReference>
<dbReference type="SUPFAM" id="SSF52540">
    <property type="entry name" value="P-loop containing nucleoside triphosphate hydrolases"/>
    <property type="match status" value="1"/>
</dbReference>
<evidence type="ECO:0000256" key="2">
    <source>
        <dbReference type="ARBA" id="ARBA00022737"/>
    </source>
</evidence>
<evidence type="ECO:0000256" key="6">
    <source>
        <dbReference type="SAM" id="MobiDB-lite"/>
    </source>
</evidence>
<evidence type="ECO:0000313" key="11">
    <source>
        <dbReference type="Proteomes" id="UP000288805"/>
    </source>
</evidence>
<sequence>MAEQIPFSVVENVLSSLGSSVVQKMGSMYGVRTELRKLEGTLGTLKAVLLDAEDHLEKSHAVKDWVKRLKGVVYDVDDLLDDFATYRLQRGGLVRQVSHFFSSSNQVAFRFQMSGRVDDIKEALDEIKKDIFLLNAIPRSTIHPRAKNIGRETHSSPHSSKLNPRNAEKEDLVKSLVSPDKENVFIVAIVGIGGLGKTTLAQLVYDDERVKKHFEFKKWVCISDESGSEILVLTSYVNKIAEEARHVSFFEEVLPNAITRLKNLQTLKLIWCDSLKRIPDNIGELINLRHLENNRCYDLTHMPHGIGKLTLLQSLPLFVVGNDIGWLRNHKIGSLSELKGLNQLRGGLCISNLQNVRDVELVSRGEILKGKQYLQSLRLKWERSGQDGGDEGDKSVMEGLQPHPHLKDIFIEGYGGTEFPSWMMNDGLGSLLPHLIEIEVSGCSRCKILPPFSQLPSLKSLKLDDMKEVVQLNEGSSATPFFPSLESLELSNMLKLKELWRMELLAEQRPSFSHLSQLEIRNCHNLASLELHSSPHLSQLEISNCHDLASLELHSSPSLSRLTIDDCPNLTSIELPSSLCLSQLDIKKCPNLASFKVASLPSLETLSLFTVRYGVIWQIMSVSASSSLKSLYIESINDMISLPKELLQHVSGLVTLQIRECPNLQSLELPLSPCPSQLKIGKCPNLASFNVASLPRLEKLVLRGVRAEVLRQLMFVIVSSSLKSLCIWKINDMISLPKELLQHVSGLVTLAILECPNLQSLELPSSPCLSQLKIGKCPNLASFNVASLPRLEKLVLRGVRAEVLRQLMFVSASSLKSLSIWEIDGMISLSDEPLQYVSTLETLSIVKCSGLATLLHWMGSLSSLTELIIYDCPELTSLPEEIYSLKKLQTFYFCDYPHLEERYKETGQDQAKIAHIPHVHFNIGYLMKLKFEEILRSGMITLNLKRCFVFGILLHLIDNLTSLTELGIHGCPELTSLPEDMFPQKPADT</sequence>
<protein>
    <submittedName>
        <fullName evidence="10">Putative disease resistance protein RGA3</fullName>
    </submittedName>
</protein>
<organism evidence="10 11">
    <name type="scientific">Vitis vinifera</name>
    <name type="common">Grape</name>
    <dbReference type="NCBI Taxonomy" id="29760"/>
    <lineage>
        <taxon>Eukaryota</taxon>
        <taxon>Viridiplantae</taxon>
        <taxon>Streptophyta</taxon>
        <taxon>Embryophyta</taxon>
        <taxon>Tracheophyta</taxon>
        <taxon>Spermatophyta</taxon>
        <taxon>Magnoliopsida</taxon>
        <taxon>eudicotyledons</taxon>
        <taxon>Gunneridae</taxon>
        <taxon>Pentapetalae</taxon>
        <taxon>rosids</taxon>
        <taxon>Vitales</taxon>
        <taxon>Vitaceae</taxon>
        <taxon>Viteae</taxon>
        <taxon>Vitis</taxon>
    </lineage>
</organism>
<dbReference type="Pfam" id="PF18052">
    <property type="entry name" value="Rx_N"/>
    <property type="match status" value="1"/>
</dbReference>
<dbReference type="Pfam" id="PF00931">
    <property type="entry name" value="NB-ARC"/>
    <property type="match status" value="1"/>
</dbReference>
<evidence type="ECO:0000259" key="8">
    <source>
        <dbReference type="Pfam" id="PF18052"/>
    </source>
</evidence>
<evidence type="ECO:0000259" key="7">
    <source>
        <dbReference type="Pfam" id="PF00931"/>
    </source>
</evidence>
<dbReference type="Gene3D" id="3.40.50.300">
    <property type="entry name" value="P-loop containing nucleotide triphosphate hydrolases"/>
    <property type="match status" value="1"/>
</dbReference>
<proteinExistence type="predicted"/>
<dbReference type="Gene3D" id="1.20.5.4130">
    <property type="match status" value="1"/>
</dbReference>
<dbReference type="EMBL" id="QGNW01000428">
    <property type="protein sequence ID" value="RVW71855.1"/>
    <property type="molecule type" value="Genomic_DNA"/>
</dbReference>
<keyword evidence="2" id="KW-0677">Repeat</keyword>
<evidence type="ECO:0000259" key="9">
    <source>
        <dbReference type="Pfam" id="PF25019"/>
    </source>
</evidence>
<feature type="region of interest" description="Disordered" evidence="6">
    <location>
        <begin position="145"/>
        <end position="167"/>
    </location>
</feature>
<evidence type="ECO:0000256" key="5">
    <source>
        <dbReference type="ARBA" id="ARBA00022840"/>
    </source>
</evidence>
<dbReference type="PANTHER" id="PTHR36766:SF40">
    <property type="entry name" value="DISEASE RESISTANCE PROTEIN RGA3"/>
    <property type="match status" value="1"/>
</dbReference>
<evidence type="ECO:0000256" key="1">
    <source>
        <dbReference type="ARBA" id="ARBA00022614"/>
    </source>
</evidence>
<keyword evidence="5" id="KW-0067">ATP-binding</keyword>
<dbReference type="PANTHER" id="PTHR36766">
    <property type="entry name" value="PLANT BROAD-SPECTRUM MILDEW RESISTANCE PROTEIN RPW8"/>
    <property type="match status" value="1"/>
</dbReference>
<evidence type="ECO:0000256" key="4">
    <source>
        <dbReference type="ARBA" id="ARBA00022821"/>
    </source>
</evidence>
<dbReference type="AlphaFoldDB" id="A0A438GI34"/>
<comment type="caution">
    <text evidence="10">The sequence shown here is derived from an EMBL/GenBank/DDBJ whole genome shotgun (WGS) entry which is preliminary data.</text>
</comment>
<dbReference type="InterPro" id="IPR032675">
    <property type="entry name" value="LRR_dom_sf"/>
</dbReference>
<evidence type="ECO:0000313" key="10">
    <source>
        <dbReference type="EMBL" id="RVW71855.1"/>
    </source>
</evidence>
<dbReference type="GO" id="GO:0043531">
    <property type="term" value="F:ADP binding"/>
    <property type="evidence" value="ECO:0007669"/>
    <property type="project" value="InterPro"/>
</dbReference>
<feature type="domain" description="NB-ARC" evidence="7">
    <location>
        <begin position="167"/>
        <end position="253"/>
    </location>
</feature>
<keyword evidence="4" id="KW-0611">Plant defense</keyword>
<dbReference type="PRINTS" id="PR00364">
    <property type="entry name" value="DISEASERSIST"/>
</dbReference>
<keyword evidence="3" id="KW-0547">Nucleotide-binding</keyword>
<dbReference type="GO" id="GO:0005524">
    <property type="term" value="F:ATP binding"/>
    <property type="evidence" value="ECO:0007669"/>
    <property type="project" value="UniProtKB-KW"/>
</dbReference>
<dbReference type="Proteomes" id="UP000288805">
    <property type="component" value="Unassembled WGS sequence"/>
</dbReference>
<dbReference type="Gene3D" id="3.80.10.10">
    <property type="entry name" value="Ribonuclease Inhibitor"/>
    <property type="match status" value="4"/>
</dbReference>
<gene>
    <name evidence="10" type="primary">RGA3_31</name>
    <name evidence="10" type="ORF">CK203_061142</name>
</gene>
<dbReference type="SUPFAM" id="SSF52058">
    <property type="entry name" value="L domain-like"/>
    <property type="match status" value="2"/>
</dbReference>
<keyword evidence="1" id="KW-0433">Leucine-rich repeat</keyword>
<evidence type="ECO:0000256" key="3">
    <source>
        <dbReference type="ARBA" id="ARBA00022741"/>
    </source>
</evidence>
<dbReference type="InterPro" id="IPR027417">
    <property type="entry name" value="P-loop_NTPase"/>
</dbReference>
<name>A0A438GI34_VITVI</name>
<dbReference type="Pfam" id="PF25019">
    <property type="entry name" value="LRR_R13L1-DRL21"/>
    <property type="match status" value="1"/>
</dbReference>
<dbReference type="InterPro" id="IPR041118">
    <property type="entry name" value="Rx_N"/>
</dbReference>
<dbReference type="GO" id="GO:0051707">
    <property type="term" value="P:response to other organism"/>
    <property type="evidence" value="ECO:0007669"/>
    <property type="project" value="UniProtKB-ARBA"/>
</dbReference>
<reference evidence="10 11" key="1">
    <citation type="journal article" date="2018" name="PLoS Genet.">
        <title>Population sequencing reveals clonal diversity and ancestral inbreeding in the grapevine cultivar Chardonnay.</title>
        <authorList>
            <person name="Roach M.J."/>
            <person name="Johnson D.L."/>
            <person name="Bohlmann J."/>
            <person name="van Vuuren H.J."/>
            <person name="Jones S.J."/>
            <person name="Pretorius I.S."/>
            <person name="Schmidt S.A."/>
            <person name="Borneman A.R."/>
        </authorList>
    </citation>
    <scope>NUCLEOTIDE SEQUENCE [LARGE SCALE GENOMIC DNA]</scope>
    <source>
        <strain evidence="11">cv. Chardonnay</strain>
        <tissue evidence="10">Leaf</tissue>
    </source>
</reference>
<dbReference type="InterPro" id="IPR056789">
    <property type="entry name" value="LRR_R13L1-DRL21"/>
</dbReference>
<feature type="domain" description="R13L1/DRL21-like LRR repeat region" evidence="9">
    <location>
        <begin position="335"/>
        <end position="466"/>
    </location>
</feature>